<organism evidence="2 3">
    <name type="scientific">Puia dinghuensis</name>
    <dbReference type="NCBI Taxonomy" id="1792502"/>
    <lineage>
        <taxon>Bacteria</taxon>
        <taxon>Pseudomonadati</taxon>
        <taxon>Bacteroidota</taxon>
        <taxon>Chitinophagia</taxon>
        <taxon>Chitinophagales</taxon>
        <taxon>Chitinophagaceae</taxon>
        <taxon>Puia</taxon>
    </lineage>
</organism>
<dbReference type="AlphaFoldDB" id="A0A8J2U7L1"/>
<dbReference type="InterPro" id="IPR043781">
    <property type="entry name" value="DUF5723"/>
</dbReference>
<proteinExistence type="predicted"/>
<protein>
    <recommendedName>
        <fullName evidence="1">DUF5723 domain-containing protein</fullName>
    </recommendedName>
</protein>
<dbReference type="EMBL" id="BMJC01000001">
    <property type="protein sequence ID" value="GGA84288.1"/>
    <property type="molecule type" value="Genomic_DNA"/>
</dbReference>
<sequence length="461" mass="51030">MTLTALTVTIVCLLSIRTAAQYDMGIVGSNYSGIRGTLINPAAGANLKFKWDVNVLSGDVLFNNTFLYVPKGAVPAFGFKSIIKGIINNDKFATYYDPTQPGKLYHVTLSAEILGPSFQLALPHRQSIGFTFADRLSANVRNIPGATAQNAFVYLKSPPLWDTTFTDGSTKVNGVNWLEYGVHYAKVLFDNGTDQWNAGITVKYLQGIAGAYIRNTHLGYRIVDSTHLLFSGGVDYGRTDYDSYRHVGGFGGVHGHGFGLDIGVQYIHADDTRKEDDYHYKIGLSLLDIGSINFDREAAAFHLQTAGADFSQWGQAHFHSNIAVDRALSAVFYHGDSSRSQVDNGFRMALPAALSLQADWKYMDHYFVNLSIVKGFGQGQGAVQPDIYSIAPRYESKWWDVSVPLSLLYYGVWRPRIGLAVRAGYVFFGGDAPWTLLALSQMKAVDFYVGVRYFVFNKKEK</sequence>
<dbReference type="Pfam" id="PF18990">
    <property type="entry name" value="DUF5723"/>
    <property type="match status" value="1"/>
</dbReference>
<evidence type="ECO:0000259" key="1">
    <source>
        <dbReference type="Pfam" id="PF18990"/>
    </source>
</evidence>
<reference evidence="2" key="1">
    <citation type="journal article" date="2014" name="Int. J. Syst. Evol. Microbiol.">
        <title>Complete genome sequence of Corynebacterium casei LMG S-19264T (=DSM 44701T), isolated from a smear-ripened cheese.</title>
        <authorList>
            <consortium name="US DOE Joint Genome Institute (JGI-PGF)"/>
            <person name="Walter F."/>
            <person name="Albersmeier A."/>
            <person name="Kalinowski J."/>
            <person name="Ruckert C."/>
        </authorList>
    </citation>
    <scope>NUCLEOTIDE SEQUENCE</scope>
    <source>
        <strain evidence="2">CGMCC 1.15448</strain>
    </source>
</reference>
<evidence type="ECO:0000313" key="3">
    <source>
        <dbReference type="Proteomes" id="UP000607559"/>
    </source>
</evidence>
<keyword evidence="3" id="KW-1185">Reference proteome</keyword>
<accession>A0A8J2U7L1</accession>
<name>A0A8J2U7L1_9BACT</name>
<dbReference type="Proteomes" id="UP000607559">
    <property type="component" value="Unassembled WGS sequence"/>
</dbReference>
<comment type="caution">
    <text evidence="2">The sequence shown here is derived from an EMBL/GenBank/DDBJ whole genome shotgun (WGS) entry which is preliminary data.</text>
</comment>
<gene>
    <name evidence="2" type="ORF">GCM10011511_04310</name>
</gene>
<feature type="domain" description="DUF5723" evidence="1">
    <location>
        <begin position="41"/>
        <end position="429"/>
    </location>
</feature>
<reference evidence="2" key="2">
    <citation type="submission" date="2020-09" db="EMBL/GenBank/DDBJ databases">
        <authorList>
            <person name="Sun Q."/>
            <person name="Zhou Y."/>
        </authorList>
    </citation>
    <scope>NUCLEOTIDE SEQUENCE</scope>
    <source>
        <strain evidence="2">CGMCC 1.15448</strain>
    </source>
</reference>
<evidence type="ECO:0000313" key="2">
    <source>
        <dbReference type="EMBL" id="GGA84288.1"/>
    </source>
</evidence>